<dbReference type="Proteomes" id="UP000228380">
    <property type="component" value="Chromosome 6"/>
</dbReference>
<accession>A0A8B9AHV2</accession>
<dbReference type="RefSeq" id="XP_038983583.1">
    <property type="nucleotide sequence ID" value="XM_039127655.1"/>
</dbReference>
<dbReference type="AlphaFoldDB" id="A0A8B9AHV2"/>
<name>A0A8B9AHV2_PHODC</name>
<sequence>MGMATLMAFPNPPIALRSKHIINLSLQIEISQSCRTLAHYRASVSIGSHSRWHFLTHSIKIRAAEHFGEPKNVTGFLHDLVESLWKTSPRPLNKFPWKEAKDKVIERLLFLGQKALKWSTIVLLVVSSVSDVLLAISRNRELMIPLGLFIGVALTDFLKEFFHDYFQRSIKDDSFKHLVGIGLFFVLVKLISLCMEIPRRVFFSHIGNGGLMQVFWLSKELQHTEDIGNQKEQRLDASVSEVQ</sequence>
<reference evidence="2" key="2">
    <citation type="submission" date="2025-08" db="UniProtKB">
        <authorList>
            <consortium name="RefSeq"/>
        </authorList>
    </citation>
    <scope>IDENTIFICATION</scope>
    <source>
        <tissue evidence="2">Young leaves</tissue>
    </source>
</reference>
<dbReference type="OrthoDB" id="742048at2759"/>
<dbReference type="KEGG" id="pda:120111139"/>
<keyword evidence="1" id="KW-1185">Reference proteome</keyword>
<protein>
    <submittedName>
        <fullName evidence="2">Uncharacterized protein LOC120111139</fullName>
    </submittedName>
</protein>
<dbReference type="GeneID" id="120111139"/>
<proteinExistence type="predicted"/>
<dbReference type="PANTHER" id="PTHR36000:SF3">
    <property type="entry name" value="EMBRYO DEFECTIVE 1273"/>
    <property type="match status" value="1"/>
</dbReference>
<gene>
    <name evidence="2" type="primary">LOC120111139</name>
</gene>
<organism evidence="1 2">
    <name type="scientific">Phoenix dactylifera</name>
    <name type="common">Date palm</name>
    <dbReference type="NCBI Taxonomy" id="42345"/>
    <lineage>
        <taxon>Eukaryota</taxon>
        <taxon>Viridiplantae</taxon>
        <taxon>Streptophyta</taxon>
        <taxon>Embryophyta</taxon>
        <taxon>Tracheophyta</taxon>
        <taxon>Spermatophyta</taxon>
        <taxon>Magnoliopsida</taxon>
        <taxon>Liliopsida</taxon>
        <taxon>Arecaceae</taxon>
        <taxon>Coryphoideae</taxon>
        <taxon>Phoeniceae</taxon>
        <taxon>Phoenix</taxon>
    </lineage>
</organism>
<evidence type="ECO:0000313" key="2">
    <source>
        <dbReference type="RefSeq" id="XP_038983583.1"/>
    </source>
</evidence>
<evidence type="ECO:0000313" key="1">
    <source>
        <dbReference type="Proteomes" id="UP000228380"/>
    </source>
</evidence>
<dbReference type="PANTHER" id="PTHR36000">
    <property type="entry name" value="DEFECTIVE 1273 PROTEIN, PUTATIVE-RELATED"/>
    <property type="match status" value="1"/>
</dbReference>
<reference evidence="1" key="1">
    <citation type="journal article" date="2019" name="Nat. Commun.">
        <title>Genome-wide association mapping of date palm fruit traits.</title>
        <authorList>
            <person name="Hazzouri K.M."/>
            <person name="Gros-Balthazard M."/>
            <person name="Flowers J.M."/>
            <person name="Copetti D."/>
            <person name="Lemansour A."/>
            <person name="Lebrun M."/>
            <person name="Masmoudi K."/>
            <person name="Ferrand S."/>
            <person name="Dhar M.I."/>
            <person name="Fresquez Z.A."/>
            <person name="Rosas U."/>
            <person name="Zhang J."/>
            <person name="Talag J."/>
            <person name="Lee S."/>
            <person name="Kudrna D."/>
            <person name="Powell R.F."/>
            <person name="Leitch I.J."/>
            <person name="Krueger R.R."/>
            <person name="Wing R.A."/>
            <person name="Amiri K.M.A."/>
            <person name="Purugganan M.D."/>
        </authorList>
    </citation>
    <scope>NUCLEOTIDE SEQUENCE [LARGE SCALE GENOMIC DNA]</scope>
    <source>
        <strain evidence="1">cv. Khalas</strain>
    </source>
</reference>